<dbReference type="NCBIfam" id="NF006903">
    <property type="entry name" value="PRK09395.1"/>
    <property type="match status" value="1"/>
</dbReference>
<comment type="function">
    <text evidence="16">Transports acetate.</text>
</comment>
<evidence type="ECO:0000256" key="9">
    <source>
        <dbReference type="ARBA" id="ARBA00022989"/>
    </source>
</evidence>
<feature type="transmembrane region" description="Helical" evidence="16">
    <location>
        <begin position="209"/>
        <end position="227"/>
    </location>
</feature>
<evidence type="ECO:0000256" key="1">
    <source>
        <dbReference type="ARBA" id="ARBA00004429"/>
    </source>
</evidence>
<gene>
    <name evidence="16" type="primary">actP</name>
    <name evidence="19" type="ORF">SAMN02927935_01191</name>
</gene>
<keyword evidence="10 16" id="KW-0915">Sodium</keyword>
<keyword evidence="8 16" id="KW-0769">Symport</keyword>
<reference evidence="19 20" key="1">
    <citation type="submission" date="2016-10" db="EMBL/GenBank/DDBJ databases">
        <authorList>
            <person name="Varghese N."/>
            <person name="Submissions S."/>
        </authorList>
    </citation>
    <scope>NUCLEOTIDE SEQUENCE [LARGE SCALE GENOMIC DNA]</scope>
    <source>
        <strain evidence="19 20">CGMCC 1.6853</strain>
    </source>
</reference>
<dbReference type="EMBL" id="FMUT01000003">
    <property type="protein sequence ID" value="SCY26991.1"/>
    <property type="molecule type" value="Genomic_DNA"/>
</dbReference>
<dbReference type="PROSITE" id="PS00457">
    <property type="entry name" value="NA_SOLUT_SYMP_2"/>
    <property type="match status" value="1"/>
</dbReference>
<feature type="signal peptide" evidence="18">
    <location>
        <begin position="1"/>
        <end position="19"/>
    </location>
</feature>
<evidence type="ECO:0000256" key="16">
    <source>
        <dbReference type="HAMAP-Rule" id="MF_01426"/>
    </source>
</evidence>
<evidence type="ECO:0000256" key="8">
    <source>
        <dbReference type="ARBA" id="ARBA00022847"/>
    </source>
</evidence>
<feature type="transmembrane region" description="Helical" evidence="16">
    <location>
        <begin position="179"/>
        <end position="197"/>
    </location>
</feature>
<dbReference type="InterPro" id="IPR038377">
    <property type="entry name" value="Na/Glc_symporter_sf"/>
</dbReference>
<dbReference type="PANTHER" id="PTHR48086:SF6">
    <property type="entry name" value="CATION_ACETATE SYMPORTER ACTP"/>
    <property type="match status" value="1"/>
</dbReference>
<evidence type="ECO:0000256" key="6">
    <source>
        <dbReference type="ARBA" id="ARBA00022519"/>
    </source>
</evidence>
<dbReference type="InterPro" id="IPR050277">
    <property type="entry name" value="Sodium:Solute_Symporter"/>
</dbReference>
<keyword evidence="7 16" id="KW-0812">Transmembrane</keyword>
<dbReference type="NCBIfam" id="NF009135">
    <property type="entry name" value="PRK12488.1"/>
    <property type="match status" value="1"/>
</dbReference>
<comment type="similarity">
    <text evidence="2 16 17">Belongs to the sodium:solute symporter (SSF) (TC 2.A.21) family.</text>
</comment>
<keyword evidence="20" id="KW-1185">Reference proteome</keyword>
<feature type="transmembrane region" description="Helical" evidence="16">
    <location>
        <begin position="298"/>
        <end position="323"/>
    </location>
</feature>
<keyword evidence="4 16" id="KW-0813">Transport</keyword>
<feature type="transmembrane region" description="Helical" evidence="16">
    <location>
        <begin position="355"/>
        <end position="384"/>
    </location>
</feature>
<dbReference type="PROSITE" id="PS50283">
    <property type="entry name" value="NA_SOLUT_SYMP_3"/>
    <property type="match status" value="1"/>
</dbReference>
<feature type="transmembrane region" description="Helical" evidence="16">
    <location>
        <begin position="430"/>
        <end position="454"/>
    </location>
</feature>
<evidence type="ECO:0000313" key="20">
    <source>
        <dbReference type="Proteomes" id="UP000183031"/>
    </source>
</evidence>
<evidence type="ECO:0000256" key="11">
    <source>
        <dbReference type="ARBA" id="ARBA00023065"/>
    </source>
</evidence>
<feature type="chain" id="PRO_5046450147" description="Cation/acetate symporter ActP" evidence="18">
    <location>
        <begin position="20"/>
        <end position="550"/>
    </location>
</feature>
<dbReference type="PROSITE" id="PS00456">
    <property type="entry name" value="NA_SOLUT_SYMP_1"/>
    <property type="match status" value="1"/>
</dbReference>
<evidence type="ECO:0000256" key="5">
    <source>
        <dbReference type="ARBA" id="ARBA00022475"/>
    </source>
</evidence>
<comment type="caution">
    <text evidence="19">The sequence shown here is derived from an EMBL/GenBank/DDBJ whole genome shotgun (WGS) entry which is preliminary data.</text>
</comment>
<protein>
    <recommendedName>
        <fullName evidence="3 16">Cation/acetate symporter ActP</fullName>
    </recommendedName>
    <alternativeName>
        <fullName evidence="15 16">Acetate permease</fullName>
    </alternativeName>
    <alternativeName>
        <fullName evidence="14 16">Acetate transporter ActP</fullName>
    </alternativeName>
</protein>
<evidence type="ECO:0000256" key="17">
    <source>
        <dbReference type="RuleBase" id="RU362091"/>
    </source>
</evidence>
<dbReference type="CDD" id="cd11480">
    <property type="entry name" value="SLC5sbd_u4"/>
    <property type="match status" value="1"/>
</dbReference>
<evidence type="ECO:0000256" key="2">
    <source>
        <dbReference type="ARBA" id="ARBA00006434"/>
    </source>
</evidence>
<organism evidence="19 20">
    <name type="scientific">Serratia nematodiphila</name>
    <dbReference type="NCBI Taxonomy" id="458197"/>
    <lineage>
        <taxon>Bacteria</taxon>
        <taxon>Pseudomonadati</taxon>
        <taxon>Pseudomonadota</taxon>
        <taxon>Gammaproteobacteria</taxon>
        <taxon>Enterobacterales</taxon>
        <taxon>Yersiniaceae</taxon>
        <taxon>Serratia</taxon>
    </lineage>
</organism>
<dbReference type="HAMAP" id="MF_01426">
    <property type="entry name" value="Acet_symport_ActP"/>
    <property type="match status" value="1"/>
</dbReference>
<evidence type="ECO:0000256" key="10">
    <source>
        <dbReference type="ARBA" id="ARBA00023053"/>
    </source>
</evidence>
<sequence>MKRLLSVAALLLLPGLACADAIGGEVHRQPLNIQAIVMFILFVGATLYITYWASKRTRSRQDYYTAGGRITGLQNGLAIAGDFMSAASFLGISALVYTSGYDGLIYSIGFLIGWPIILFLIAERLRNLGRYTFADVASYRLQQKPIRTLSACGSLVVVALYLIAQMVGAGKLIQLLFGLNYHVAVILVGILMVLYVLFGGMLATTWVQIIKAVLLLAGASFMALMVMKSVNFDFNTLFAEAVKVHPKGIAIMSPGGLVSDPISALSLGLALMFGTAGLPHILMRFFTVSDAKEARKSVFYATGFIGYFYILTFIIGFGAILLVSANPAFKDATGALLGGTNMAAVHLANAVGGNFFLGFISAVAFATILAVVAGLTLAGASAVSHDLYASVIKNGKATERDELKVSKITVVVLGLVAIALGILFEKQNIAFMVGLAFSIAASCNFPIIILSMYWSRLTTRGAMIGGWLGLLTAVILMILGPTIWVQILGHEKPIYPYEYPALFSMIVAFVGTWLFSITDSSLAGQQERERFRAQFVRSQTGLGISQGSSH</sequence>
<dbReference type="Proteomes" id="UP000183031">
    <property type="component" value="Unassembled WGS sequence"/>
</dbReference>
<feature type="transmembrane region" description="Helical" evidence="16">
    <location>
        <begin position="405"/>
        <end position="424"/>
    </location>
</feature>
<keyword evidence="11 16" id="KW-0406">Ion transport</keyword>
<keyword evidence="13 16" id="KW-0739">Sodium transport</keyword>
<evidence type="ECO:0000256" key="12">
    <source>
        <dbReference type="ARBA" id="ARBA00023136"/>
    </source>
</evidence>
<keyword evidence="9 16" id="KW-1133">Transmembrane helix</keyword>
<feature type="transmembrane region" description="Helical" evidence="16">
    <location>
        <begin position="103"/>
        <end position="122"/>
    </location>
</feature>
<dbReference type="PANTHER" id="PTHR48086">
    <property type="entry name" value="SODIUM/PROLINE SYMPORTER-RELATED"/>
    <property type="match status" value="1"/>
</dbReference>
<evidence type="ECO:0000256" key="3">
    <source>
        <dbReference type="ARBA" id="ARBA00018047"/>
    </source>
</evidence>
<evidence type="ECO:0000256" key="18">
    <source>
        <dbReference type="SAM" id="SignalP"/>
    </source>
</evidence>
<dbReference type="NCBIfam" id="TIGR02711">
    <property type="entry name" value="symport_actP"/>
    <property type="match status" value="1"/>
</dbReference>
<name>A0A1G5EJL9_9GAMM</name>
<evidence type="ECO:0000313" key="19">
    <source>
        <dbReference type="EMBL" id="SCY26991.1"/>
    </source>
</evidence>
<dbReference type="Pfam" id="PF00474">
    <property type="entry name" value="SSF"/>
    <property type="match status" value="1"/>
</dbReference>
<comment type="subcellular location">
    <subcellularLocation>
        <location evidence="1 16">Cell inner membrane</location>
        <topology evidence="1 16">Multi-pass membrane protein</topology>
    </subcellularLocation>
</comment>
<feature type="transmembrane region" description="Helical" evidence="16">
    <location>
        <begin position="466"/>
        <end position="487"/>
    </location>
</feature>
<feature type="transmembrane region" description="Helical" evidence="16">
    <location>
        <begin position="75"/>
        <end position="97"/>
    </location>
</feature>
<dbReference type="InterPro" id="IPR001734">
    <property type="entry name" value="Na/solute_symporter"/>
</dbReference>
<accession>A0A1G5EJL9</accession>
<keyword evidence="6 16" id="KW-0997">Cell inner membrane</keyword>
<keyword evidence="12 16" id="KW-0472">Membrane</keyword>
<dbReference type="Gene3D" id="1.20.1730.10">
    <property type="entry name" value="Sodium/glucose cotransporter"/>
    <property type="match status" value="1"/>
</dbReference>
<dbReference type="RefSeq" id="WP_033631542.1">
    <property type="nucleotide sequence ID" value="NZ_CBCSIN010000023.1"/>
</dbReference>
<feature type="transmembrane region" description="Helical" evidence="16">
    <location>
        <begin position="148"/>
        <end position="167"/>
    </location>
</feature>
<evidence type="ECO:0000256" key="15">
    <source>
        <dbReference type="ARBA" id="ARBA00032392"/>
    </source>
</evidence>
<feature type="transmembrane region" description="Helical" evidence="16">
    <location>
        <begin position="499"/>
        <end position="518"/>
    </location>
</feature>
<evidence type="ECO:0000256" key="14">
    <source>
        <dbReference type="ARBA" id="ARBA00031561"/>
    </source>
</evidence>
<feature type="transmembrane region" description="Helical" evidence="16">
    <location>
        <begin position="35"/>
        <end position="54"/>
    </location>
</feature>
<evidence type="ECO:0000256" key="4">
    <source>
        <dbReference type="ARBA" id="ARBA00022448"/>
    </source>
</evidence>
<keyword evidence="18" id="KW-0732">Signal</keyword>
<dbReference type="NCBIfam" id="TIGR00813">
    <property type="entry name" value="sss"/>
    <property type="match status" value="1"/>
</dbReference>
<dbReference type="InterPro" id="IPR018212">
    <property type="entry name" value="Na/solute_symporter_CS"/>
</dbReference>
<dbReference type="InterPro" id="IPR014083">
    <property type="entry name" value="Cation/Ac_symporter_ActP"/>
</dbReference>
<evidence type="ECO:0000256" key="7">
    <source>
        <dbReference type="ARBA" id="ARBA00022692"/>
    </source>
</evidence>
<proteinExistence type="inferred from homology"/>
<evidence type="ECO:0000256" key="13">
    <source>
        <dbReference type="ARBA" id="ARBA00023201"/>
    </source>
</evidence>
<feature type="transmembrane region" description="Helical" evidence="16">
    <location>
        <begin position="262"/>
        <end position="286"/>
    </location>
</feature>
<keyword evidence="5 16" id="KW-1003">Cell membrane</keyword>